<evidence type="ECO:0000313" key="2">
    <source>
        <dbReference type="Proteomes" id="UP000249248"/>
    </source>
</evidence>
<name>A0A2W1N4E1_9FLAO</name>
<protein>
    <recommendedName>
        <fullName evidence="3">Hemerythrin-like domain-containing protein</fullName>
    </recommendedName>
</protein>
<organism evidence="1 2">
    <name type="scientific">Putridiphycobacter roseus</name>
    <dbReference type="NCBI Taxonomy" id="2219161"/>
    <lineage>
        <taxon>Bacteria</taxon>
        <taxon>Pseudomonadati</taxon>
        <taxon>Bacteroidota</taxon>
        <taxon>Flavobacteriia</taxon>
        <taxon>Flavobacteriales</taxon>
        <taxon>Crocinitomicaceae</taxon>
        <taxon>Putridiphycobacter</taxon>
    </lineage>
</organism>
<dbReference type="AlphaFoldDB" id="A0A2W1N4E1"/>
<accession>A0A2W1N4E1</accession>
<dbReference type="RefSeq" id="WP_111061360.1">
    <property type="nucleotide sequence ID" value="NZ_JBHUCU010000007.1"/>
</dbReference>
<sequence length="206" mass="24433">MYLSEDYKNIVKLRFKSLDRLSPEFFEELYAGIINPENFDIKSFEQFSLEEVLEYLKKSHSEYLNVWFPQIESLVKEVQKEFGINDTTLTLKSFVVNYYNELTTHINFEEKVLYNFVEKLLQGTYVEKEKVFVLNHFLETHNHDVSDELSVIQKVLINKDPTLTNHQSTVALFEKLNIIENDLTIHGLVEDELLIEKIHQYIADQF</sequence>
<dbReference type="OrthoDB" id="937463at2"/>
<keyword evidence="2" id="KW-1185">Reference proteome</keyword>
<evidence type="ECO:0000313" key="1">
    <source>
        <dbReference type="EMBL" id="PZE18460.1"/>
    </source>
</evidence>
<reference evidence="1 2" key="1">
    <citation type="submission" date="2018-06" db="EMBL/GenBank/DDBJ databases">
        <title>The draft genome sequence of Crocinitomix sp. SM1701.</title>
        <authorList>
            <person name="Zhang X."/>
        </authorList>
    </citation>
    <scope>NUCLEOTIDE SEQUENCE [LARGE SCALE GENOMIC DNA]</scope>
    <source>
        <strain evidence="1 2">SM1701</strain>
    </source>
</reference>
<dbReference type="EMBL" id="QKSB01000001">
    <property type="protein sequence ID" value="PZE18460.1"/>
    <property type="molecule type" value="Genomic_DNA"/>
</dbReference>
<gene>
    <name evidence="1" type="ORF">DNU06_01100</name>
</gene>
<evidence type="ECO:0008006" key="3">
    <source>
        <dbReference type="Google" id="ProtNLM"/>
    </source>
</evidence>
<dbReference type="Proteomes" id="UP000249248">
    <property type="component" value="Unassembled WGS sequence"/>
</dbReference>
<proteinExistence type="predicted"/>
<comment type="caution">
    <text evidence="1">The sequence shown here is derived from an EMBL/GenBank/DDBJ whole genome shotgun (WGS) entry which is preliminary data.</text>
</comment>